<protein>
    <submittedName>
        <fullName evidence="1">(northern house mosquito) hypothetical protein</fullName>
    </submittedName>
</protein>
<name>A0A8D8BDQ1_CULPI</name>
<sequence length="137" mass="15656">MGCCVWAVACAIRGCRTQPSTSGYCRSTTRWCRTWSDAFTKRTCMLARWHCWRQFVGNSGYPTLVRWYARSHGAACSVSRSVPRQPSSLWETCQRVAATELQRFRRLAWTSRARSSSSKLDGKRPRSRVTCACSCAW</sequence>
<dbReference type="AlphaFoldDB" id="A0A8D8BDQ1"/>
<dbReference type="EMBL" id="HBUE01067912">
    <property type="protein sequence ID" value="CAG6471547.1"/>
    <property type="molecule type" value="Transcribed_RNA"/>
</dbReference>
<evidence type="ECO:0000313" key="1">
    <source>
        <dbReference type="EMBL" id="CAG6471547.1"/>
    </source>
</evidence>
<reference evidence="1" key="1">
    <citation type="submission" date="2021-05" db="EMBL/GenBank/DDBJ databases">
        <authorList>
            <person name="Alioto T."/>
            <person name="Alioto T."/>
            <person name="Gomez Garrido J."/>
        </authorList>
    </citation>
    <scope>NUCLEOTIDE SEQUENCE</scope>
</reference>
<proteinExistence type="predicted"/>
<organism evidence="1">
    <name type="scientific">Culex pipiens</name>
    <name type="common">House mosquito</name>
    <dbReference type="NCBI Taxonomy" id="7175"/>
    <lineage>
        <taxon>Eukaryota</taxon>
        <taxon>Metazoa</taxon>
        <taxon>Ecdysozoa</taxon>
        <taxon>Arthropoda</taxon>
        <taxon>Hexapoda</taxon>
        <taxon>Insecta</taxon>
        <taxon>Pterygota</taxon>
        <taxon>Neoptera</taxon>
        <taxon>Endopterygota</taxon>
        <taxon>Diptera</taxon>
        <taxon>Nematocera</taxon>
        <taxon>Culicoidea</taxon>
        <taxon>Culicidae</taxon>
        <taxon>Culicinae</taxon>
        <taxon>Culicini</taxon>
        <taxon>Culex</taxon>
        <taxon>Culex</taxon>
    </lineage>
</organism>
<accession>A0A8D8BDQ1</accession>